<feature type="chain" id="PRO_5004321726" evidence="1">
    <location>
        <begin position="22"/>
        <end position="85"/>
    </location>
</feature>
<evidence type="ECO:0000256" key="1">
    <source>
        <dbReference type="SAM" id="SignalP"/>
    </source>
</evidence>
<dbReference type="RefSeq" id="NP_500153.1">
    <property type="nucleotide sequence ID" value="NM_067752.7"/>
</dbReference>
<keyword evidence="3" id="KW-1185">Reference proteome</keyword>
<name>Q95Y40_CAEEL</name>
<gene>
    <name evidence="2 4" type="primary">nssp-37</name>
    <name evidence="2" type="ORF">CELE_Y76B12C.8</name>
    <name evidence="4" type="ORF">Y76B12C.8</name>
</gene>
<organism evidence="2 3">
    <name type="scientific">Caenorhabditis elegans</name>
    <dbReference type="NCBI Taxonomy" id="6239"/>
    <lineage>
        <taxon>Eukaryota</taxon>
        <taxon>Metazoa</taxon>
        <taxon>Ecdysozoa</taxon>
        <taxon>Nematoda</taxon>
        <taxon>Chromadorea</taxon>
        <taxon>Rhabditida</taxon>
        <taxon>Rhabditina</taxon>
        <taxon>Rhabditomorpha</taxon>
        <taxon>Rhabditoidea</taxon>
        <taxon>Rhabditidae</taxon>
        <taxon>Peloderinae</taxon>
        <taxon>Caenorhabditis</taxon>
    </lineage>
</organism>
<dbReference type="KEGG" id="cel:CELE_Y76B12C.8"/>
<keyword evidence="1" id="KW-0732">Signal</keyword>
<sequence>MHFQIQALIFATLLLIPTEQSVPEGVSDDKEIAEPSWKNMDDGDEAMYYVSPSLEDRHSLYRDLRSIRGRYYKSSFPYYKGLGRK</sequence>
<feature type="signal peptide" evidence="1">
    <location>
        <begin position="1"/>
        <end position="21"/>
    </location>
</feature>
<dbReference type="GeneID" id="259555"/>
<dbReference type="PaxDb" id="6239-Y76B12C.8"/>
<dbReference type="EMBL" id="BX284604">
    <property type="protein sequence ID" value="CCD73183.1"/>
    <property type="molecule type" value="Genomic_DNA"/>
</dbReference>
<dbReference type="UCSC" id="Y76B12C.8">
    <property type="organism name" value="c. elegans"/>
</dbReference>
<protein>
    <submittedName>
        <fullName evidence="2">Neuropeptide-Like Protein</fullName>
    </submittedName>
</protein>
<dbReference type="OMA" id="SCTHICI"/>
<dbReference type="OrthoDB" id="10553260at2759"/>
<dbReference type="WormBase" id="Y76B12C.8">
    <property type="protein sequence ID" value="CE23063"/>
    <property type="gene ID" value="WBGene00022302"/>
    <property type="gene designation" value="nssp-37"/>
</dbReference>
<dbReference type="eggNOG" id="ENOG502TJ5Y">
    <property type="taxonomic scope" value="Eukaryota"/>
</dbReference>
<reference evidence="2 3" key="1">
    <citation type="journal article" date="1998" name="Science">
        <title>Genome sequence of the nematode C. elegans: a platform for investigating biology.</title>
        <authorList>
            <consortium name="The C. elegans sequencing consortium"/>
            <person name="Sulson J.E."/>
            <person name="Waterston R."/>
        </authorList>
    </citation>
    <scope>NUCLEOTIDE SEQUENCE [LARGE SCALE GENOMIC DNA]</scope>
    <source>
        <strain evidence="2 3">Bristol N2</strain>
    </source>
</reference>
<dbReference type="Bgee" id="WBGene00022302">
    <property type="expression patterns" value="Expressed in larva and 3 other cell types or tissues"/>
</dbReference>
<dbReference type="Proteomes" id="UP000001940">
    <property type="component" value="Chromosome IV"/>
</dbReference>
<dbReference type="HOGENOM" id="CLU_2514802_0_0_1"/>
<evidence type="ECO:0000313" key="2">
    <source>
        <dbReference type="EMBL" id="CCD73183.1"/>
    </source>
</evidence>
<evidence type="ECO:0000313" key="3">
    <source>
        <dbReference type="Proteomes" id="UP000001940"/>
    </source>
</evidence>
<proteinExistence type="predicted"/>
<dbReference type="AGR" id="WB:WBGene00022302"/>
<dbReference type="AlphaFoldDB" id="Q95Y40"/>
<dbReference type="FunCoup" id="Q95Y40">
    <property type="interactions" value="854"/>
</dbReference>
<dbReference type="InParanoid" id="Q95Y40"/>
<accession>Q95Y40</accession>
<dbReference type="CTD" id="259555"/>
<evidence type="ECO:0000313" key="4">
    <source>
        <dbReference type="WormBase" id="Y76B12C.8"/>
    </source>
</evidence>